<dbReference type="PANTHER" id="PTHR32063:SF8">
    <property type="entry name" value="CATION EFFLUX PROTEIN"/>
    <property type="match status" value="1"/>
</dbReference>
<dbReference type="PRINTS" id="PR00702">
    <property type="entry name" value="ACRIFLAVINRP"/>
</dbReference>
<feature type="transmembrane region" description="Helical" evidence="1">
    <location>
        <begin position="433"/>
        <end position="460"/>
    </location>
</feature>
<organism evidence="2 3">
    <name type="scientific">Candidatus Acidiferrum panamense</name>
    <dbReference type="NCBI Taxonomy" id="2741543"/>
    <lineage>
        <taxon>Bacteria</taxon>
        <taxon>Pseudomonadati</taxon>
        <taxon>Acidobacteriota</taxon>
        <taxon>Terriglobia</taxon>
        <taxon>Candidatus Acidiferrales</taxon>
        <taxon>Candidatus Acidiferrum</taxon>
    </lineage>
</organism>
<dbReference type="SUPFAM" id="SSF82866">
    <property type="entry name" value="Multidrug efflux transporter AcrB transmembrane domain"/>
    <property type="match status" value="1"/>
</dbReference>
<dbReference type="Gene3D" id="1.20.1640.10">
    <property type="entry name" value="Multidrug efflux transporter AcrB transmembrane domain"/>
    <property type="match status" value="2"/>
</dbReference>
<dbReference type="PANTHER" id="PTHR32063">
    <property type="match status" value="1"/>
</dbReference>
<evidence type="ECO:0000313" key="2">
    <source>
        <dbReference type="EMBL" id="MBA0086667.1"/>
    </source>
</evidence>
<keyword evidence="1" id="KW-1133">Transmembrane helix</keyword>
<feature type="transmembrane region" description="Helical" evidence="1">
    <location>
        <begin position="405"/>
        <end position="427"/>
    </location>
</feature>
<dbReference type="Gene3D" id="3.30.70.1320">
    <property type="entry name" value="Multidrug efflux transporter AcrB pore domain like"/>
    <property type="match status" value="1"/>
</dbReference>
<feature type="transmembrane region" description="Helical" evidence="1">
    <location>
        <begin position="308"/>
        <end position="327"/>
    </location>
</feature>
<dbReference type="Gene3D" id="3.30.70.1430">
    <property type="entry name" value="Multidrug efflux transporter AcrB pore domain"/>
    <property type="match status" value="1"/>
</dbReference>
<name>A0A7V8NSR2_9BACT</name>
<dbReference type="AlphaFoldDB" id="A0A7V8NSR2"/>
<keyword evidence="1" id="KW-0472">Membrane</keyword>
<dbReference type="InterPro" id="IPR001036">
    <property type="entry name" value="Acrflvin-R"/>
</dbReference>
<keyword evidence="3" id="KW-1185">Reference proteome</keyword>
<dbReference type="GO" id="GO:0005886">
    <property type="term" value="C:plasma membrane"/>
    <property type="evidence" value="ECO:0007669"/>
    <property type="project" value="TreeGrafter"/>
</dbReference>
<accession>A0A7V8NSR2</accession>
<dbReference type="SUPFAM" id="SSF82714">
    <property type="entry name" value="Multidrug efflux transporter AcrB TolC docking domain, DN and DC subdomains"/>
    <property type="match status" value="1"/>
</dbReference>
<feature type="transmembrane region" description="Helical" evidence="1">
    <location>
        <begin position="334"/>
        <end position="355"/>
    </location>
</feature>
<comment type="caution">
    <text evidence="2">The sequence shown here is derived from an EMBL/GenBank/DDBJ whole genome shotgun (WGS) entry which is preliminary data.</text>
</comment>
<sequence length="535" mass="57663">MTSVLRMPVDMFPAMNIPVVAVATFYSGMPPEQIETDITSRFERFFTLGAGIEHMESRSLPGVSVIKVYFQPGTNADSDVTTISNLAMAQLRRLPPGTLPPVILKFDASSLPVCLVTFKGEGLNETALRDLAQFQVRNQVASVPGASVPQPFGGRYRQIMVYADPYKLEAHQLSLMDVVRSINNANLILPAGDLQLGQLDYNIYTNSQVSSVEDIDRLPIKTVGVSTVRVADIGYAKDAQQIQTNLVRVDGQPSVYVPVLKQGGDTNTIAVVNGVRDRLKNLFDVPKELVTNVVFDQSAFVKAAIETLGHEGAIGLFLTSVMILIFLGSLRATVAVFFSIPLSALAAAIALALGGSSINSMVLGGLALAFSRLIDNSVVVLENIYRHLELGESPEVASEKGGREVALPVLAATLTTVVVFFPVTFLYGVSKFLFSALALAVVLSLFASFIVAMTVVPLFCARFIKAASHHGTPSSEQPVTVDMPRRRSFGPRFNIWFNQGFETFLKTYDSLVGVVLRGPVPTLVGFAAIFVAGLA</sequence>
<dbReference type="Pfam" id="PF00873">
    <property type="entry name" value="ACR_tran"/>
    <property type="match status" value="1"/>
</dbReference>
<dbReference type="InterPro" id="IPR027463">
    <property type="entry name" value="AcrB_DN_DC_subdom"/>
</dbReference>
<dbReference type="EMBL" id="JACDQQ010001623">
    <property type="protein sequence ID" value="MBA0086667.1"/>
    <property type="molecule type" value="Genomic_DNA"/>
</dbReference>
<reference evidence="2" key="1">
    <citation type="submission" date="2020-06" db="EMBL/GenBank/DDBJ databases">
        <title>Legume-microbial interactions unlock mineral nutrients during tropical forest succession.</title>
        <authorList>
            <person name="Epihov D.Z."/>
        </authorList>
    </citation>
    <scope>NUCLEOTIDE SEQUENCE [LARGE SCALE GENOMIC DNA]</scope>
    <source>
        <strain evidence="2">Pan2503</strain>
    </source>
</reference>
<dbReference type="SUPFAM" id="SSF82693">
    <property type="entry name" value="Multidrug efflux transporter AcrB pore domain, PN1, PN2, PC1 and PC2 subdomains"/>
    <property type="match status" value="2"/>
</dbReference>
<evidence type="ECO:0000256" key="1">
    <source>
        <dbReference type="SAM" id="Phobius"/>
    </source>
</evidence>
<dbReference type="Gene3D" id="3.30.2090.10">
    <property type="entry name" value="Multidrug efflux transporter AcrB TolC docking domain, DN and DC subdomains"/>
    <property type="match status" value="1"/>
</dbReference>
<gene>
    <name evidence="2" type="ORF">HRJ53_16925</name>
</gene>
<proteinExistence type="predicted"/>
<keyword evidence="1" id="KW-0812">Transmembrane</keyword>
<protein>
    <submittedName>
        <fullName evidence="2">Efflux RND transporter permease subunit</fullName>
    </submittedName>
</protein>
<feature type="non-terminal residue" evidence="2">
    <location>
        <position position="535"/>
    </location>
</feature>
<evidence type="ECO:0000313" key="3">
    <source>
        <dbReference type="Proteomes" id="UP000567293"/>
    </source>
</evidence>
<dbReference type="Proteomes" id="UP000567293">
    <property type="component" value="Unassembled WGS sequence"/>
</dbReference>
<dbReference type="GO" id="GO:0042910">
    <property type="term" value="F:xenobiotic transmembrane transporter activity"/>
    <property type="evidence" value="ECO:0007669"/>
    <property type="project" value="TreeGrafter"/>
</dbReference>